<keyword evidence="10" id="KW-0031">Aminopeptidase</keyword>
<keyword evidence="5" id="KW-0479">Metal-binding</keyword>
<evidence type="ECO:0000256" key="4">
    <source>
        <dbReference type="ARBA" id="ARBA00012574"/>
    </source>
</evidence>
<dbReference type="SMART" id="SM01011">
    <property type="entry name" value="AMP_N"/>
    <property type="match status" value="1"/>
</dbReference>
<dbReference type="Gene3D" id="3.40.350.10">
    <property type="entry name" value="Creatinase/prolidase N-terminal domain"/>
    <property type="match status" value="1"/>
</dbReference>
<dbReference type="RefSeq" id="WP_198840114.1">
    <property type="nucleotide sequence ID" value="NZ_JAEHFJ010000002.1"/>
</dbReference>
<dbReference type="InterPro" id="IPR029149">
    <property type="entry name" value="Creatin/AminoP/Spt16_N"/>
</dbReference>
<evidence type="ECO:0000256" key="8">
    <source>
        <dbReference type="SAM" id="SignalP"/>
    </source>
</evidence>
<comment type="catalytic activity">
    <reaction evidence="1">
        <text>Release of any N-terminal amino acid, including proline, that is linked to proline, even from a dipeptide or tripeptide.</text>
        <dbReference type="EC" id="3.4.11.9"/>
    </reaction>
</comment>
<feature type="signal peptide" evidence="8">
    <location>
        <begin position="1"/>
        <end position="22"/>
    </location>
</feature>
<dbReference type="GO" id="GO:0004177">
    <property type="term" value="F:aminopeptidase activity"/>
    <property type="evidence" value="ECO:0007669"/>
    <property type="project" value="UniProtKB-KW"/>
</dbReference>
<evidence type="ECO:0000256" key="5">
    <source>
        <dbReference type="ARBA" id="ARBA00022723"/>
    </source>
</evidence>
<gene>
    <name evidence="10" type="ORF">JBL43_03570</name>
</gene>
<evidence type="ECO:0000313" key="11">
    <source>
        <dbReference type="Proteomes" id="UP000623301"/>
    </source>
</evidence>
<dbReference type="SUPFAM" id="SSF55920">
    <property type="entry name" value="Creatinase/aminopeptidase"/>
    <property type="match status" value="1"/>
</dbReference>
<evidence type="ECO:0000256" key="6">
    <source>
        <dbReference type="ARBA" id="ARBA00022801"/>
    </source>
</evidence>
<dbReference type="PANTHER" id="PTHR43226:SF4">
    <property type="entry name" value="XAA-PRO AMINOPEPTIDASE 3"/>
    <property type="match status" value="1"/>
</dbReference>
<dbReference type="SUPFAM" id="SSF53092">
    <property type="entry name" value="Creatinase/prolidase N-terminal domain"/>
    <property type="match status" value="1"/>
</dbReference>
<comment type="cofactor">
    <cofactor evidence="2">
        <name>Mn(2+)</name>
        <dbReference type="ChEBI" id="CHEBI:29035"/>
    </cofactor>
</comment>
<dbReference type="InterPro" id="IPR036005">
    <property type="entry name" value="Creatinase/aminopeptidase-like"/>
</dbReference>
<evidence type="ECO:0000256" key="1">
    <source>
        <dbReference type="ARBA" id="ARBA00001424"/>
    </source>
</evidence>
<evidence type="ECO:0000256" key="2">
    <source>
        <dbReference type="ARBA" id="ARBA00001936"/>
    </source>
</evidence>
<dbReference type="Pfam" id="PF05195">
    <property type="entry name" value="AMP_N"/>
    <property type="match status" value="1"/>
</dbReference>
<dbReference type="Proteomes" id="UP000623301">
    <property type="component" value="Unassembled WGS sequence"/>
</dbReference>
<dbReference type="PANTHER" id="PTHR43226">
    <property type="entry name" value="XAA-PRO AMINOPEPTIDASE 3"/>
    <property type="match status" value="1"/>
</dbReference>
<organism evidence="10 11">
    <name type="scientific">Aureibaculum flavum</name>
    <dbReference type="NCBI Taxonomy" id="2795986"/>
    <lineage>
        <taxon>Bacteria</taxon>
        <taxon>Pseudomonadati</taxon>
        <taxon>Bacteroidota</taxon>
        <taxon>Flavobacteriia</taxon>
        <taxon>Flavobacteriales</taxon>
        <taxon>Flavobacteriaceae</taxon>
        <taxon>Aureibaculum</taxon>
    </lineage>
</organism>
<dbReference type="EC" id="3.4.11.9" evidence="4"/>
<keyword evidence="6" id="KW-0378">Hydrolase</keyword>
<keyword evidence="10" id="KW-0645">Protease</keyword>
<accession>A0ABS0WMW1</accession>
<comment type="caution">
    <text evidence="10">The sequence shown here is derived from an EMBL/GenBank/DDBJ whole genome shotgun (WGS) entry which is preliminary data.</text>
</comment>
<sequence length="484" mass="54117">MINSKSTVLTTLLLLILTTFLAAQEKHHYQTDFSPEDFNKRRTQIFTTIGNNAFALIQGSAGVPGFSVYRQSNTFYYLCGLETAHAYLLLNGKHKTSTLYLPHRDEGREKGEGKVLSAEDAELVKKLTGVDEVRGLEFLSSDIVSTGLIKPPGLLLYTPLSPAEIGNDSRDEILYAQARTASDPWDAQPSREAKFTQKIKERFPQVEIRDLSPILDAMRLIKSPKEIDLIRKATQIAGLGIIEAMKSTKPGIYEYQLDAAAKYIYYLNGARGDGYASIIGGGTNAYFGHYFHKKDVLNDGDLVLMDYAPDYRYYTSDVTRIWPVNGKFNKAQTALYEFIVAYRDALFKYIKPGVTSNEVLNNAAADMKKYIVGKKFVKPSHLKAVQDGLVFRGHFQHPVGMAVHDVSRVRGVELKPGMVFTIDPMIWLRDEQLYIRIEDVAVVTETGVENMSAFVPSSISDVEKTIKGKGLTDFRPATVLPLKE</sequence>
<evidence type="ECO:0000256" key="7">
    <source>
        <dbReference type="ARBA" id="ARBA00023211"/>
    </source>
</evidence>
<reference evidence="10 11" key="1">
    <citation type="submission" date="2020-12" db="EMBL/GenBank/DDBJ databases">
        <title>Aureibaculum luteum sp. nov. and Aureibaculum flavum sp. nov., novel members of the family Flavobacteriaceae isolated from Antarctic intertidal sediments.</title>
        <authorList>
            <person name="He X."/>
            <person name="Zhang X."/>
        </authorList>
    </citation>
    <scope>NUCLEOTIDE SEQUENCE [LARGE SCALE GENOMIC DNA]</scope>
    <source>
        <strain evidence="10 11">A20</strain>
    </source>
</reference>
<dbReference type="Pfam" id="PF00557">
    <property type="entry name" value="Peptidase_M24"/>
    <property type="match status" value="1"/>
</dbReference>
<keyword evidence="7" id="KW-0464">Manganese</keyword>
<feature type="chain" id="PRO_5045676580" description="Xaa-Pro aminopeptidase" evidence="8">
    <location>
        <begin position="23"/>
        <end position="484"/>
    </location>
</feature>
<dbReference type="EMBL" id="JAEHFJ010000002">
    <property type="protein sequence ID" value="MBJ2173299.1"/>
    <property type="molecule type" value="Genomic_DNA"/>
</dbReference>
<feature type="domain" description="Aminopeptidase P N-terminal" evidence="9">
    <location>
        <begin position="33"/>
        <end position="166"/>
    </location>
</feature>
<proteinExistence type="inferred from homology"/>
<keyword evidence="11" id="KW-1185">Reference proteome</keyword>
<keyword evidence="8" id="KW-0732">Signal</keyword>
<dbReference type="InterPro" id="IPR052433">
    <property type="entry name" value="X-Pro_dipept-like"/>
</dbReference>
<evidence type="ECO:0000259" key="9">
    <source>
        <dbReference type="SMART" id="SM01011"/>
    </source>
</evidence>
<name>A0ABS0WMW1_9FLAO</name>
<comment type="similarity">
    <text evidence="3">Belongs to the peptidase M24B family.</text>
</comment>
<dbReference type="InterPro" id="IPR000994">
    <property type="entry name" value="Pept_M24"/>
</dbReference>
<dbReference type="Gene3D" id="3.90.230.10">
    <property type="entry name" value="Creatinase/methionine aminopeptidase superfamily"/>
    <property type="match status" value="1"/>
</dbReference>
<dbReference type="InterPro" id="IPR007865">
    <property type="entry name" value="Aminopep_P_N"/>
</dbReference>
<protein>
    <recommendedName>
        <fullName evidence="4">Xaa-Pro aminopeptidase</fullName>
        <ecNumber evidence="4">3.4.11.9</ecNumber>
    </recommendedName>
</protein>
<evidence type="ECO:0000256" key="3">
    <source>
        <dbReference type="ARBA" id="ARBA00008766"/>
    </source>
</evidence>
<evidence type="ECO:0000313" key="10">
    <source>
        <dbReference type="EMBL" id="MBJ2173299.1"/>
    </source>
</evidence>